<evidence type="ECO:0000259" key="1">
    <source>
        <dbReference type="Pfam" id="PF22738"/>
    </source>
</evidence>
<evidence type="ECO:0000313" key="2">
    <source>
        <dbReference type="EMBL" id="NEA28512.1"/>
    </source>
</evidence>
<dbReference type="InterPro" id="IPR027417">
    <property type="entry name" value="P-loop_NTPase"/>
</dbReference>
<dbReference type="SUPFAM" id="SSF52540">
    <property type="entry name" value="P-loop containing nucleoside triphosphate hydrolases"/>
    <property type="match status" value="1"/>
</dbReference>
<reference evidence="2 3" key="1">
    <citation type="submission" date="2020-01" db="EMBL/GenBank/DDBJ databases">
        <title>Insect and environment-associated Actinomycetes.</title>
        <authorList>
            <person name="Currrie C."/>
            <person name="Chevrette M."/>
            <person name="Carlson C."/>
            <person name="Stubbendieck R."/>
            <person name="Wendt-Pienkowski E."/>
        </authorList>
    </citation>
    <scope>NUCLEOTIDE SEQUENCE [LARGE SCALE GENOMIC DNA]</scope>
    <source>
        <strain evidence="2 3">SID10258</strain>
    </source>
</reference>
<dbReference type="Pfam" id="PF22738">
    <property type="entry name" value="NNH7"/>
    <property type="match status" value="1"/>
</dbReference>
<evidence type="ECO:0000313" key="3">
    <source>
        <dbReference type="Proteomes" id="UP000475532"/>
    </source>
</evidence>
<gene>
    <name evidence="2" type="ORF">G3I70_39350</name>
</gene>
<comment type="caution">
    <text evidence="2">The sequence shown here is derived from an EMBL/GenBank/DDBJ whole genome shotgun (WGS) entry which is preliminary data.</text>
</comment>
<dbReference type="Gene3D" id="3.40.50.300">
    <property type="entry name" value="P-loop containing nucleotide triphosphate hydrolases"/>
    <property type="match status" value="1"/>
</dbReference>
<dbReference type="InterPro" id="IPR054567">
    <property type="entry name" value="NNH7"/>
</dbReference>
<protein>
    <recommendedName>
        <fullName evidence="1">NACHT N-terminal Helical domain-containing protein</fullName>
    </recommendedName>
</protein>
<dbReference type="AlphaFoldDB" id="A0A6L9QUA8"/>
<sequence>MRSQFSYADAVRLLGGSGSPVVAALDRLTGGLLLAATGGGSQLALSLFDAKGELARLSGQLVSGLAERLGGLGRFERTERLQAAHSVIVMTAFFETLHEVELPFEMDELKLDRASQMVSVTGHSESSARLRHLVGILATGPQPEYNVRMLDDIYVGFADALIDYLEALAVWDRLDESQRDGIRSVLREQVPARAVRRYEELLRRLAVDFPEVAFWTNRLQHDATRVQLEELKTGLAGLGRLLDGIASGRAPDDRRLALARGYRRVLDRPIVQSDPADGVVIPALGAAYLNPRFRYGGVVASAPLDQESWWAEVPVRTDFQGFLAGFLTSPQVAERPLLVLGQPGSGKSLLTKVMAARLPAADFLPVRVPLREVPADTDVQSQIEAAVRAATGERLSWPDLARSAGGALPVVLFDGFDELLQATGIGQSDYLEQVARFQEREADQGRPVAVIVTSRTAVADRARIPFSKLAAVKLERFDAAQVAAWLAVWSDHNADRLAGRGLRPLSADAALAQSDLARQPLLLLLLALYDAEDNGVSGTRTGLRESDLYERVFRRFAQREVRKEQPALAGDRLDAAVEAELLRLSVTAFSMFVRGRQWVTEDELSADLAALGLEDAGPSADAGFQQPLTSAQIVAGRFFFVHRSEATVGARRLTTLEFLHATFGEFLIARLVVRELGELAAASALRSRRTTDDRFLAALLSFTPLTGRENIVRLFLGDLAADLGAAEKERIGRVVIDLLQQVDTRDGWNSDGFGPERVGLPHRCAAYSANLVLLAALLRSPVSARELFPTAREPVAEWRRHALLWRSQFTGDGWPGLTRALQIERIRTDDARDLSISVTDRWLPERIDPLWTYDYLRNFREVGWSLEYIEDLHRDSYFVCDASTDVVWHALTPVVEHLDGVGQGATRAFGSAGGQVRSTTNAFLELWCASSDPAEPPLDDLYLALPAVILASRSAGDAVGRNALFLRLLRQVAADRDRLSTETRVELARSFQEHIVMVPWPSDFAARTWYAEAFGDLEDVPPWHTSGT</sequence>
<dbReference type="Proteomes" id="UP000475532">
    <property type="component" value="Unassembled WGS sequence"/>
</dbReference>
<accession>A0A6L9QUA8</accession>
<dbReference type="EMBL" id="JAAGLI010001060">
    <property type="protein sequence ID" value="NEA28512.1"/>
    <property type="molecule type" value="Genomic_DNA"/>
</dbReference>
<organism evidence="2 3">
    <name type="scientific">Actinomadura bangladeshensis</name>
    <dbReference type="NCBI Taxonomy" id="453573"/>
    <lineage>
        <taxon>Bacteria</taxon>
        <taxon>Bacillati</taxon>
        <taxon>Actinomycetota</taxon>
        <taxon>Actinomycetes</taxon>
        <taxon>Streptosporangiales</taxon>
        <taxon>Thermomonosporaceae</taxon>
        <taxon>Actinomadura</taxon>
    </lineage>
</organism>
<dbReference type="RefSeq" id="WP_163062947.1">
    <property type="nucleotide sequence ID" value="NZ_JAAGLI010001060.1"/>
</dbReference>
<name>A0A6L9QUA8_9ACTN</name>
<proteinExistence type="predicted"/>
<feature type="domain" description="NACHT N-terminal Helical" evidence="1">
    <location>
        <begin position="3"/>
        <end position="218"/>
    </location>
</feature>